<accession>A0A553Q8R7</accession>
<feature type="compositionally biased region" description="Basic and acidic residues" evidence="1">
    <location>
        <begin position="244"/>
        <end position="254"/>
    </location>
</feature>
<evidence type="ECO:0000313" key="2">
    <source>
        <dbReference type="EMBL" id="TRY86328.1"/>
    </source>
</evidence>
<protein>
    <recommendedName>
        <fullName evidence="4">Protein RD3-like</fullName>
    </recommendedName>
</protein>
<sequence length="274" mass="32068">MNVKHQMLSCPSCKQQDVLKHKRIRERPSDDQKPSEIIQPENLIKRLKRNAADSRRSTMWWLSWNEPYHRSPRREPCEVVTDTLMLELGWQMKEAERVQRQRDCEYRRITSGVDYSWLMSTPRTSYDISQGERLGLEEMCAKVPPSHCGSIIQRFRQVLLENDPEVQEVSGLFRSVLVEILQRVQDEQESQRLSQQWNTRRALSLSLMSFRSRVRINPFGSTLGLKNSYGSEEDDTDVKTVSGDVEKGLGQKEEKAHRIWSMPEIRHKELNGKA</sequence>
<evidence type="ECO:0000313" key="3">
    <source>
        <dbReference type="Proteomes" id="UP000316079"/>
    </source>
</evidence>
<evidence type="ECO:0008006" key="4">
    <source>
        <dbReference type="Google" id="ProtNLM"/>
    </source>
</evidence>
<organism evidence="2 3">
    <name type="scientific">Danionella cerebrum</name>
    <dbReference type="NCBI Taxonomy" id="2873325"/>
    <lineage>
        <taxon>Eukaryota</taxon>
        <taxon>Metazoa</taxon>
        <taxon>Chordata</taxon>
        <taxon>Craniata</taxon>
        <taxon>Vertebrata</taxon>
        <taxon>Euteleostomi</taxon>
        <taxon>Actinopterygii</taxon>
        <taxon>Neopterygii</taxon>
        <taxon>Teleostei</taxon>
        <taxon>Ostariophysi</taxon>
        <taxon>Cypriniformes</taxon>
        <taxon>Danionidae</taxon>
        <taxon>Danioninae</taxon>
        <taxon>Danionella</taxon>
    </lineage>
</organism>
<dbReference type="Pfam" id="PF14473">
    <property type="entry name" value="RD3"/>
    <property type="match status" value="1"/>
</dbReference>
<reference evidence="2 3" key="1">
    <citation type="journal article" date="2019" name="Sci. Data">
        <title>Hybrid genome assembly and annotation of Danionella translucida.</title>
        <authorList>
            <person name="Kadobianskyi M."/>
            <person name="Schulze L."/>
            <person name="Schuelke M."/>
            <person name="Judkewitz B."/>
        </authorList>
    </citation>
    <scope>NUCLEOTIDE SEQUENCE [LARGE SCALE GENOMIC DNA]</scope>
    <source>
        <strain evidence="2 3">Bolton</strain>
    </source>
</reference>
<dbReference type="PANTHER" id="PTHR28489:SF1">
    <property type="entry name" value="PROTEIN RD3"/>
    <property type="match status" value="1"/>
</dbReference>
<dbReference type="STRING" id="623744.A0A553Q8R7"/>
<dbReference type="Proteomes" id="UP000316079">
    <property type="component" value="Unassembled WGS sequence"/>
</dbReference>
<dbReference type="EMBL" id="SRMA01026226">
    <property type="protein sequence ID" value="TRY86328.1"/>
    <property type="molecule type" value="Genomic_DNA"/>
</dbReference>
<dbReference type="AlphaFoldDB" id="A0A553Q8R7"/>
<gene>
    <name evidence="2" type="ORF">DNTS_016132</name>
</gene>
<proteinExistence type="predicted"/>
<name>A0A553Q8R7_9TELE</name>
<dbReference type="OrthoDB" id="10072259at2759"/>
<evidence type="ECO:0000256" key="1">
    <source>
        <dbReference type="SAM" id="MobiDB-lite"/>
    </source>
</evidence>
<keyword evidence="3" id="KW-1185">Reference proteome</keyword>
<dbReference type="InterPro" id="IPR028092">
    <property type="entry name" value="RD3"/>
</dbReference>
<feature type="region of interest" description="Disordered" evidence="1">
    <location>
        <begin position="227"/>
        <end position="254"/>
    </location>
</feature>
<dbReference type="PANTHER" id="PTHR28489">
    <property type="entry name" value="RENTINAL DEGENERATION 3-LIKE"/>
    <property type="match status" value="1"/>
</dbReference>
<comment type="caution">
    <text evidence="2">The sequence shown here is derived from an EMBL/GenBank/DDBJ whole genome shotgun (WGS) entry which is preliminary data.</text>
</comment>